<dbReference type="PRINTS" id="PR00660">
    <property type="entry name" value="ERLUMENR"/>
</dbReference>
<evidence type="ECO:0000256" key="15">
    <source>
        <dbReference type="RuleBase" id="RU000634"/>
    </source>
</evidence>
<keyword evidence="9" id="KW-0931">ER-Golgi transport</keyword>
<evidence type="ECO:0000256" key="4">
    <source>
        <dbReference type="ARBA" id="ARBA00010120"/>
    </source>
</evidence>
<feature type="transmembrane region" description="Helical" evidence="15">
    <location>
        <begin position="65"/>
        <end position="82"/>
    </location>
</feature>
<keyword evidence="12 15" id="KW-0472">Membrane</keyword>
<dbReference type="PROSITE" id="PS00952">
    <property type="entry name" value="ER_LUMEN_RECEPTOR_2"/>
    <property type="match status" value="1"/>
</dbReference>
<proteinExistence type="inferred from homology"/>
<evidence type="ECO:0000256" key="3">
    <source>
        <dbReference type="ARBA" id="ARBA00004653"/>
    </source>
</evidence>
<evidence type="ECO:0000256" key="12">
    <source>
        <dbReference type="ARBA" id="ARBA00023136"/>
    </source>
</evidence>
<keyword evidence="8 15" id="KW-0256">Endoplasmic reticulum</keyword>
<feature type="transmembrane region" description="Helical" evidence="15">
    <location>
        <begin position="174"/>
        <end position="199"/>
    </location>
</feature>
<protein>
    <recommendedName>
        <fullName evidence="15">ER lumen protein-retaining receptor</fullName>
    </recommendedName>
</protein>
<feature type="transmembrane region" description="Helical" evidence="15">
    <location>
        <begin position="479"/>
        <end position="500"/>
    </location>
</feature>
<evidence type="ECO:0000256" key="9">
    <source>
        <dbReference type="ARBA" id="ARBA00022892"/>
    </source>
</evidence>
<evidence type="ECO:0000256" key="2">
    <source>
        <dbReference type="ARBA" id="ARBA00004477"/>
    </source>
</evidence>
<dbReference type="PANTHER" id="PTHR16095:SF10">
    <property type="entry name" value="TRANSMEMBRANE PROTEIN 143"/>
    <property type="match status" value="1"/>
</dbReference>
<evidence type="ECO:0000256" key="10">
    <source>
        <dbReference type="ARBA" id="ARBA00022927"/>
    </source>
</evidence>
<dbReference type="InterPro" id="IPR000133">
    <property type="entry name" value="ER_ret_rcpt"/>
</dbReference>
<dbReference type="GO" id="GO:0000139">
    <property type="term" value="C:Golgi membrane"/>
    <property type="evidence" value="ECO:0007669"/>
    <property type="project" value="UniProtKB-SubCell"/>
</dbReference>
<dbReference type="Pfam" id="PF00810">
    <property type="entry name" value="ER_lumen_recept"/>
    <property type="match status" value="1"/>
</dbReference>
<comment type="subcellular location">
    <subcellularLocation>
        <location evidence="1">Cytoplasmic vesicle</location>
        <location evidence="1">COPI-coated vesicle membrane</location>
        <topology evidence="1">Multi-pass membrane protein</topology>
    </subcellularLocation>
    <subcellularLocation>
        <location evidence="2 15">Endoplasmic reticulum membrane</location>
        <topology evidence="2 15">Multi-pass membrane protein</topology>
    </subcellularLocation>
    <subcellularLocation>
        <location evidence="3">Golgi apparatus membrane</location>
        <topology evidence="3">Multi-pass membrane protein</topology>
    </subcellularLocation>
</comment>
<evidence type="ECO:0000256" key="11">
    <source>
        <dbReference type="ARBA" id="ARBA00022989"/>
    </source>
</evidence>
<feature type="transmembrane region" description="Helical" evidence="15">
    <location>
        <begin position="119"/>
        <end position="138"/>
    </location>
</feature>
<keyword evidence="14" id="KW-0968">Cytoplasmic vesicle</keyword>
<dbReference type="EMBL" id="JAATJU010024899">
    <property type="protein sequence ID" value="KAH0504746.1"/>
    <property type="molecule type" value="Genomic_DNA"/>
</dbReference>
<keyword evidence="13 15" id="KW-0675">Receptor</keyword>
<evidence type="ECO:0000313" key="17">
    <source>
        <dbReference type="Proteomes" id="UP000710432"/>
    </source>
</evidence>
<dbReference type="PANTHER" id="PTHR16095">
    <property type="entry name" value="TRANSMEMBRANE PROTEIN 143 FAMILY MEMBER"/>
    <property type="match status" value="1"/>
</dbReference>
<dbReference type="GO" id="GO:0016192">
    <property type="term" value="P:vesicle-mediated transport"/>
    <property type="evidence" value="ECO:0007669"/>
    <property type="project" value="UniProtKB-KW"/>
</dbReference>
<dbReference type="InterPro" id="IPR022227">
    <property type="entry name" value="DUF3754"/>
</dbReference>
<dbReference type="PROSITE" id="PS00951">
    <property type="entry name" value="ER_LUMEN_RECEPTOR_1"/>
    <property type="match status" value="1"/>
</dbReference>
<evidence type="ECO:0000256" key="13">
    <source>
        <dbReference type="ARBA" id="ARBA00023170"/>
    </source>
</evidence>
<keyword evidence="5 15" id="KW-0813">Transport</keyword>
<keyword evidence="7 15" id="KW-0812">Transmembrane</keyword>
<gene>
    <name evidence="16" type="ORF">LTLLF_181625</name>
</gene>
<evidence type="ECO:0000256" key="5">
    <source>
        <dbReference type="ARBA" id="ARBA00022448"/>
    </source>
</evidence>
<dbReference type="Pfam" id="PF12576">
    <property type="entry name" value="DUF3754"/>
    <property type="match status" value="1"/>
</dbReference>
<evidence type="ECO:0000313" key="16">
    <source>
        <dbReference type="EMBL" id="KAH0504746.1"/>
    </source>
</evidence>
<dbReference type="GO" id="GO:0046923">
    <property type="term" value="F:ER retention sequence binding"/>
    <property type="evidence" value="ECO:0007669"/>
    <property type="project" value="InterPro"/>
</dbReference>
<dbReference type="GO" id="GO:0006621">
    <property type="term" value="P:protein retention in ER lumen"/>
    <property type="evidence" value="ECO:0007669"/>
    <property type="project" value="InterPro"/>
</dbReference>
<keyword evidence="10 15" id="KW-0653">Protein transport</keyword>
<reference evidence="16" key="1">
    <citation type="submission" date="2020-03" db="EMBL/GenBank/DDBJ databases">
        <title>Studies in the Genomics of Life Span.</title>
        <authorList>
            <person name="Glass D."/>
        </authorList>
    </citation>
    <scope>NUCLEOTIDE SEQUENCE</scope>
    <source>
        <strain evidence="16">LTLLF</strain>
        <tissue evidence="16">Muscle</tissue>
    </source>
</reference>
<dbReference type="AlphaFoldDB" id="A0A8J6G2E5"/>
<evidence type="ECO:0000256" key="8">
    <source>
        <dbReference type="ARBA" id="ARBA00022824"/>
    </source>
</evidence>
<evidence type="ECO:0000256" key="1">
    <source>
        <dbReference type="ARBA" id="ARBA00004129"/>
    </source>
</evidence>
<comment type="similarity">
    <text evidence="4 15">Belongs to the ERD2 family.</text>
</comment>
<dbReference type="GO" id="GO:0005739">
    <property type="term" value="C:mitochondrion"/>
    <property type="evidence" value="ECO:0007669"/>
    <property type="project" value="TreeGrafter"/>
</dbReference>
<feature type="transmembrane region" description="Helical" evidence="15">
    <location>
        <begin position="506"/>
        <end position="524"/>
    </location>
</feature>
<evidence type="ECO:0000256" key="6">
    <source>
        <dbReference type="ARBA" id="ARBA00022553"/>
    </source>
</evidence>
<accession>A0A8J6G2E5</accession>
<keyword evidence="11 15" id="KW-1133">Transmembrane helix</keyword>
<dbReference type="Proteomes" id="UP000710432">
    <property type="component" value="Unassembled WGS sequence"/>
</dbReference>
<sequence>MSLFRFLGDLSHLLAIILLLLKIWKSRSCAGISGKSQVLFAVVFTARYLDLFTNYISLYNTCMKVVYIACSFTTVWMIYSKFKATYDGNHDTFRVEFLVVPTAILAFLVNHDFTPLEILWTFSIYLESVAILPQLFMVSKTGEAETITSHYLFALGVYRTLYLFNWIWRYHFEGFFDLIAIVAGLVQTVLYCDFFYLYITKGNQDAGLAERLWERGLAMLHVTWGSKVRVWSLVPALLGTPRSLSSLANKMGEYRKMWNPTEPRDWAQQYRERFIPFSKEQLLRLLIQEFHSSPAERAALEAFSTHVDFCTLFHYHQLLARLQALYDPINPDRETLDQPSLSDPQRLSSEKDVLQALKPLLAQANFSALSEDALAYALVVHHPQDEVQVTINLDQYIYMQFWALGQRVGQMPHMSSVGSKRGFFRKLPPVERRYFKRVVLAARTKRGHLVLKSFKDTPLEGLEQLLPELKVRTPMLQRAMLNLMLVVSGVVFFVNVGMVILSDLKMATSLLLLLFAAFMGLRASKVFGQRRSAQALELAHMLYYRSTSNNSELLSALALRAQEEHIKEALLAHSFLARCPGGAQGLPEETSKWLQSEVESWLLAQSGCDVAFNGSRALAHLQALTPSLGLFPPPELPQLDPLVLDTPEAPQAAVPGGSYPSS</sequence>
<keyword evidence="6" id="KW-0597">Phosphoprotein</keyword>
<organism evidence="16 17">
    <name type="scientific">Microtus ochrogaster</name>
    <name type="common">Prairie vole</name>
    <dbReference type="NCBI Taxonomy" id="79684"/>
    <lineage>
        <taxon>Eukaryota</taxon>
        <taxon>Metazoa</taxon>
        <taxon>Chordata</taxon>
        <taxon>Craniata</taxon>
        <taxon>Vertebrata</taxon>
        <taxon>Euteleostomi</taxon>
        <taxon>Mammalia</taxon>
        <taxon>Eutheria</taxon>
        <taxon>Euarchontoglires</taxon>
        <taxon>Glires</taxon>
        <taxon>Rodentia</taxon>
        <taxon>Myomorpha</taxon>
        <taxon>Muroidea</taxon>
        <taxon>Cricetidae</taxon>
        <taxon>Arvicolinae</taxon>
        <taxon>Microtus</taxon>
    </lineage>
</organism>
<evidence type="ECO:0000256" key="7">
    <source>
        <dbReference type="ARBA" id="ARBA00022692"/>
    </source>
</evidence>
<comment type="caution">
    <text evidence="16">The sequence shown here is derived from an EMBL/GenBank/DDBJ whole genome shotgun (WGS) entry which is preliminary data.</text>
</comment>
<name>A0A8J6G2E5_MICOH</name>
<evidence type="ECO:0000256" key="14">
    <source>
        <dbReference type="ARBA" id="ARBA00023329"/>
    </source>
</evidence>
<feature type="transmembrane region" description="Helical" evidence="15">
    <location>
        <begin position="150"/>
        <end position="168"/>
    </location>
</feature>
<dbReference type="GO" id="GO:0005789">
    <property type="term" value="C:endoplasmic reticulum membrane"/>
    <property type="evidence" value="ECO:0007669"/>
    <property type="project" value="UniProtKB-SubCell"/>
</dbReference>
<dbReference type="GO" id="GO:0015031">
    <property type="term" value="P:protein transport"/>
    <property type="evidence" value="ECO:0007669"/>
    <property type="project" value="UniProtKB-KW"/>
</dbReference>
<dbReference type="GO" id="GO:0030663">
    <property type="term" value="C:COPI-coated vesicle membrane"/>
    <property type="evidence" value="ECO:0007669"/>
    <property type="project" value="UniProtKB-SubCell"/>
</dbReference>